<keyword evidence="4" id="KW-0175">Coiled coil</keyword>
<dbReference type="GO" id="GO:0019212">
    <property type="term" value="F:phosphatase inhibitor activity"/>
    <property type="evidence" value="ECO:0007669"/>
    <property type="project" value="TreeGrafter"/>
</dbReference>
<dbReference type="CDD" id="cd23159">
    <property type="entry name" value="Prefoldin_URI1"/>
    <property type="match status" value="1"/>
</dbReference>
<reference evidence="6 7" key="1">
    <citation type="submission" date="2023-11" db="EMBL/GenBank/DDBJ databases">
        <authorList>
            <person name="Hedman E."/>
            <person name="Englund M."/>
            <person name="Stromberg M."/>
            <person name="Nyberg Akerstrom W."/>
            <person name="Nylinder S."/>
            <person name="Jareborg N."/>
            <person name="Kallberg Y."/>
            <person name="Kronander E."/>
        </authorList>
    </citation>
    <scope>NUCLEOTIDE SEQUENCE [LARGE SCALE GENOMIC DNA]</scope>
</reference>
<dbReference type="GO" id="GO:0005634">
    <property type="term" value="C:nucleus"/>
    <property type="evidence" value="ECO:0007669"/>
    <property type="project" value="UniProtKB-SubCell"/>
</dbReference>
<keyword evidence="7" id="KW-1185">Reference proteome</keyword>
<feature type="region of interest" description="Disordered" evidence="5">
    <location>
        <begin position="203"/>
        <end position="223"/>
    </location>
</feature>
<gene>
    <name evidence="6" type="ORF">PARMNEM_LOCUS20211</name>
</gene>
<dbReference type="InterPro" id="IPR052255">
    <property type="entry name" value="RNA_pol_II_subunit5-mediator"/>
</dbReference>
<evidence type="ECO:0000256" key="2">
    <source>
        <dbReference type="ARBA" id="ARBA00023242"/>
    </source>
</evidence>
<evidence type="ECO:0000256" key="4">
    <source>
        <dbReference type="SAM" id="Coils"/>
    </source>
</evidence>
<dbReference type="SUPFAM" id="SSF46579">
    <property type="entry name" value="Prefoldin"/>
    <property type="match status" value="1"/>
</dbReference>
<dbReference type="PANTHER" id="PTHR15111">
    <property type="entry name" value="RNA POLYMERASE II SUBUNIT 5-MEDIATING PROTEIN NNX3"/>
    <property type="match status" value="1"/>
</dbReference>
<comment type="subcellular location">
    <subcellularLocation>
        <location evidence="1">Nucleus</location>
    </subcellularLocation>
</comment>
<comment type="caution">
    <text evidence="6">The sequence shown here is derived from an EMBL/GenBank/DDBJ whole genome shotgun (WGS) entry which is preliminary data.</text>
</comment>
<evidence type="ECO:0008006" key="8">
    <source>
        <dbReference type="Google" id="ProtNLM"/>
    </source>
</evidence>
<evidence type="ECO:0000313" key="7">
    <source>
        <dbReference type="Proteomes" id="UP001314205"/>
    </source>
</evidence>
<accession>A0AAV1M3B2</accession>
<dbReference type="GO" id="GO:0003682">
    <property type="term" value="F:chromatin binding"/>
    <property type="evidence" value="ECO:0007669"/>
    <property type="project" value="TreeGrafter"/>
</dbReference>
<dbReference type="Gene3D" id="1.10.287.370">
    <property type="match status" value="1"/>
</dbReference>
<sequence>MNILNDLYEKKLAENEGKLRFWEDYLKSLKALDFSQFSDKLTVPILVPVGSRIFFRGYLKHTNEVTVALGADYFTKCSLQQGEILRQHRIKDAESKLDIFKKEKEYLESQISFNRENVFGDVGQEIIELHTEEEDRAWREKHRQRVREYYQRKDKKEETQSNEIPDEVLWNRLDELELQEELENELSKLGNSEEMEEMIENNKHNKDGKENDENSNKNNMQFSNLTEGKKENDFFQLDSKPTQQLDLLQQILDKQNELENKLAELKNRDRISSKTEGDLMSRLDELEQLDELEDEMNRLDDILHEDTDKVEEDDSKINIKMKRGVSFADEDESETLELTFKHSEIEPCIKPYNPEIGIMKPSDIYAVYSHLFTETTSILRKSKYETSVTEPTIAQEKKVIPTVVPQNINTESRLIVVKDIKEKEVEMENAVDTVITRPISIFKKRRQQKS</sequence>
<dbReference type="AlphaFoldDB" id="A0AAV1M3B2"/>
<evidence type="ECO:0000256" key="3">
    <source>
        <dbReference type="ARBA" id="ARBA00038295"/>
    </source>
</evidence>
<evidence type="ECO:0000256" key="5">
    <source>
        <dbReference type="SAM" id="MobiDB-lite"/>
    </source>
</evidence>
<dbReference type="Proteomes" id="UP001314205">
    <property type="component" value="Unassembled WGS sequence"/>
</dbReference>
<proteinExistence type="inferred from homology"/>
<comment type="similarity">
    <text evidence="3">Belongs to the RNA polymerase II subunit 5-mediating protein family.</text>
</comment>
<protein>
    <recommendedName>
        <fullName evidence="8">Unconventional prefoldin RPB5 interactor</fullName>
    </recommendedName>
</protein>
<dbReference type="InterPro" id="IPR004127">
    <property type="entry name" value="Prefoldin_subunit_alpha"/>
</dbReference>
<dbReference type="EMBL" id="CAVLGL010000137">
    <property type="protein sequence ID" value="CAK1601605.1"/>
    <property type="molecule type" value="Genomic_DNA"/>
</dbReference>
<dbReference type="PANTHER" id="PTHR15111:SF0">
    <property type="entry name" value="UNCONVENTIONAL PREFOLDIN RPB5 INTERACTOR 1"/>
    <property type="match status" value="1"/>
</dbReference>
<evidence type="ECO:0000313" key="6">
    <source>
        <dbReference type="EMBL" id="CAK1601605.1"/>
    </source>
</evidence>
<feature type="coiled-coil region" evidence="4">
    <location>
        <begin position="248"/>
        <end position="309"/>
    </location>
</feature>
<name>A0AAV1M3B2_9NEOP</name>
<organism evidence="6 7">
    <name type="scientific">Parnassius mnemosyne</name>
    <name type="common">clouded apollo</name>
    <dbReference type="NCBI Taxonomy" id="213953"/>
    <lineage>
        <taxon>Eukaryota</taxon>
        <taxon>Metazoa</taxon>
        <taxon>Ecdysozoa</taxon>
        <taxon>Arthropoda</taxon>
        <taxon>Hexapoda</taxon>
        <taxon>Insecta</taxon>
        <taxon>Pterygota</taxon>
        <taxon>Neoptera</taxon>
        <taxon>Endopterygota</taxon>
        <taxon>Lepidoptera</taxon>
        <taxon>Glossata</taxon>
        <taxon>Ditrysia</taxon>
        <taxon>Papilionoidea</taxon>
        <taxon>Papilionidae</taxon>
        <taxon>Parnassiinae</taxon>
        <taxon>Parnassini</taxon>
        <taxon>Parnassius</taxon>
        <taxon>Driopa</taxon>
    </lineage>
</organism>
<feature type="compositionally biased region" description="Basic and acidic residues" evidence="5">
    <location>
        <begin position="203"/>
        <end position="215"/>
    </location>
</feature>
<dbReference type="GO" id="GO:0003714">
    <property type="term" value="F:transcription corepressor activity"/>
    <property type="evidence" value="ECO:0007669"/>
    <property type="project" value="TreeGrafter"/>
</dbReference>
<dbReference type="Pfam" id="PF02996">
    <property type="entry name" value="Prefoldin"/>
    <property type="match status" value="1"/>
</dbReference>
<evidence type="ECO:0000256" key="1">
    <source>
        <dbReference type="ARBA" id="ARBA00004123"/>
    </source>
</evidence>
<dbReference type="InterPro" id="IPR009053">
    <property type="entry name" value="Prefoldin"/>
</dbReference>
<keyword evidence="2" id="KW-0539">Nucleus</keyword>
<dbReference type="GO" id="GO:0000122">
    <property type="term" value="P:negative regulation of transcription by RNA polymerase II"/>
    <property type="evidence" value="ECO:0007669"/>
    <property type="project" value="TreeGrafter"/>
</dbReference>